<evidence type="ECO:0000313" key="2">
    <source>
        <dbReference type="Proteomes" id="UP000027190"/>
    </source>
</evidence>
<dbReference type="PATRIC" id="fig|1280947.3.peg.3017"/>
<name>A0A062UET4_9PROT</name>
<dbReference type="Proteomes" id="UP000027190">
    <property type="component" value="Unassembled WGS sequence"/>
</dbReference>
<dbReference type="Gene3D" id="3.40.630.10">
    <property type="entry name" value="Zn peptidases"/>
    <property type="match status" value="1"/>
</dbReference>
<dbReference type="PROSITE" id="PS51318">
    <property type="entry name" value="TAT"/>
    <property type="match status" value="1"/>
</dbReference>
<dbReference type="eggNOG" id="ENOG502ZB3C">
    <property type="taxonomic scope" value="Bacteria"/>
</dbReference>
<protein>
    <recommendedName>
        <fullName evidence="3">Peptidase M28 domain-containing protein</fullName>
    </recommendedName>
</protein>
<dbReference type="Gene3D" id="3.50.30.30">
    <property type="match status" value="1"/>
</dbReference>
<dbReference type="AlphaFoldDB" id="A0A062UET4"/>
<dbReference type="SUPFAM" id="SSF53187">
    <property type="entry name" value="Zn-dependent exopeptidases"/>
    <property type="match status" value="1"/>
</dbReference>
<evidence type="ECO:0000313" key="1">
    <source>
        <dbReference type="EMBL" id="KCZ56193.1"/>
    </source>
</evidence>
<dbReference type="OrthoDB" id="975226at2"/>
<organism evidence="1 2">
    <name type="scientific">Hyphomonas chukchiensis</name>
    <dbReference type="NCBI Taxonomy" id="1280947"/>
    <lineage>
        <taxon>Bacteria</taxon>
        <taxon>Pseudomonadati</taxon>
        <taxon>Pseudomonadota</taxon>
        <taxon>Alphaproteobacteria</taxon>
        <taxon>Hyphomonadales</taxon>
        <taxon>Hyphomonadaceae</taxon>
        <taxon>Hyphomonas</taxon>
    </lineage>
</organism>
<reference evidence="1 2" key="1">
    <citation type="journal article" date="2014" name="Antonie Van Leeuwenhoek">
        <title>Hyphomonas beringensis sp. nov. and Hyphomonas chukchiensis sp. nov., isolated from surface seawater of the Bering Sea and Chukchi Sea.</title>
        <authorList>
            <person name="Li C."/>
            <person name="Lai Q."/>
            <person name="Li G."/>
            <person name="Dong C."/>
            <person name="Wang J."/>
            <person name="Liao Y."/>
            <person name="Shao Z."/>
        </authorList>
    </citation>
    <scope>NUCLEOTIDE SEQUENCE [LARGE SCALE GENOMIC DNA]</scope>
    <source>
        <strain evidence="1 2">BH-BN04-4</strain>
    </source>
</reference>
<dbReference type="InterPro" id="IPR006311">
    <property type="entry name" value="TAT_signal"/>
</dbReference>
<sequence>MINRRHALLLPAALGACAGLPAARTGPEESLERDASALERAVVTYASFGSHYSGSAGDLATTDWMEGELSTAGYETRRQTFEVPACDGETGTVLLPDGTQISGPVQMPARAAEAEAELVYWNTDTPPPALTGKLLVYDAGFRRHSSLISTEWQRVLKTSREAQVAGVAAITNGPTRLAIRLNTPADGDIAPMLTLAPREAGALRAAATRGDTARLSIAPARPGRLADNLIARRTGPGARIVISTPKSGWGICASERGPGIAIFLELGRRFASTWPTADIHLVATSGHEYENLGAHRFLESGAPAPMDTALWVHLGANLSGVDFHDLGPTLLPLPSPDPQRYLGVTEGIEGLAREMFRGRPGLEAAYVMTAENAAGELREILGAGYASAFGVFGAGRFHHTDQDTPDKVDMRELATTNASFLRLIERVLSKA</sequence>
<gene>
    <name evidence="1" type="ORF">HY30_08025</name>
</gene>
<dbReference type="EMBL" id="AWFG01000052">
    <property type="protein sequence ID" value="KCZ56193.1"/>
    <property type="molecule type" value="Genomic_DNA"/>
</dbReference>
<dbReference type="RefSeq" id="WP_034742467.1">
    <property type="nucleotide sequence ID" value="NZ_AWFG01000052.1"/>
</dbReference>
<comment type="caution">
    <text evidence="1">The sequence shown here is derived from an EMBL/GenBank/DDBJ whole genome shotgun (WGS) entry which is preliminary data.</text>
</comment>
<proteinExistence type="predicted"/>
<accession>A0A062UET4</accession>
<dbReference type="PROSITE" id="PS51257">
    <property type="entry name" value="PROKAR_LIPOPROTEIN"/>
    <property type="match status" value="1"/>
</dbReference>
<dbReference type="STRING" id="1280947.HY30_08025"/>
<keyword evidence="2" id="KW-1185">Reference proteome</keyword>
<evidence type="ECO:0008006" key="3">
    <source>
        <dbReference type="Google" id="ProtNLM"/>
    </source>
</evidence>